<keyword evidence="3" id="KW-1185">Reference proteome</keyword>
<dbReference type="Proteomes" id="UP000091967">
    <property type="component" value="Unassembled WGS sequence"/>
</dbReference>
<sequence length="367" mass="42441">MPEYRETPTRKSTKTVRFSDSPESLIGVMDQPRARATVNTPAHRPTGQGDLFEDFSEVCTLKDIDPSIFTMAEFNGTTGMYTDPKNKKLMDVSKYISTTAGYVYTTYKLNGPEFQDEIEKRKSDKEDIKIEFEDLWLDLQFFWDLFLRMQPNCITSKAEYTKQAVDFLLDLSVAIILPDTRPEWDVSAARTQIKCFRRRLRRLQLLLRTDMNKCKTSPVMLCGCAVGVKRPKHKEGLWKPLFGNRDPSPHDGADDRMFRVRDIAGLLKLDDYLAHVWYEFQNRPGPDKDDSVKMISTALGSMDDEIKQYLPMREYQHPEDVKAEWVNALLHPSFRAAVVREVNIIVGEAMSFHVKYGKSAHRWDCDK</sequence>
<evidence type="ECO:0000256" key="1">
    <source>
        <dbReference type="SAM" id="MobiDB-lite"/>
    </source>
</evidence>
<dbReference type="OMA" id="MQPNCIT"/>
<protein>
    <submittedName>
        <fullName evidence="2">Uncharacterized protein</fullName>
    </submittedName>
</protein>
<accession>A0A1B8ASB4</accession>
<dbReference type="EMBL" id="LYXU01000002">
    <property type="protein sequence ID" value="OBS23418.1"/>
    <property type="molecule type" value="Genomic_DNA"/>
</dbReference>
<evidence type="ECO:0000313" key="2">
    <source>
        <dbReference type="EMBL" id="OBS23418.1"/>
    </source>
</evidence>
<proteinExistence type="predicted"/>
<name>A0A1B8ASB4_FUSPO</name>
<comment type="caution">
    <text evidence="2">The sequence shown here is derived from an EMBL/GenBank/DDBJ whole genome shotgun (WGS) entry which is preliminary data.</text>
</comment>
<feature type="region of interest" description="Disordered" evidence="1">
    <location>
        <begin position="1"/>
        <end position="20"/>
    </location>
</feature>
<gene>
    <name evidence="2" type="ORF">FPOA_03966</name>
</gene>
<dbReference type="AlphaFoldDB" id="A0A1B8ASB4"/>
<reference evidence="2 3" key="1">
    <citation type="submission" date="2016-06" db="EMBL/GenBank/DDBJ databases">
        <title>Living apart together: crosstalk between the core and supernumerary genomes in a fungal plant pathogen.</title>
        <authorList>
            <person name="Vanheule A."/>
            <person name="Audenaert K."/>
            <person name="Warris S."/>
            <person name="Van De Geest H."/>
            <person name="Schijlen E."/>
            <person name="Hofte M."/>
            <person name="De Saeger S."/>
            <person name="Haesaert G."/>
            <person name="Waalwijk C."/>
            <person name="Van Der Lee T."/>
        </authorList>
    </citation>
    <scope>NUCLEOTIDE SEQUENCE [LARGE SCALE GENOMIC DNA]</scope>
    <source>
        <strain evidence="2 3">2516</strain>
    </source>
</reference>
<evidence type="ECO:0000313" key="3">
    <source>
        <dbReference type="Proteomes" id="UP000091967"/>
    </source>
</evidence>
<organism evidence="2 3">
    <name type="scientific">Fusarium poae</name>
    <dbReference type="NCBI Taxonomy" id="36050"/>
    <lineage>
        <taxon>Eukaryota</taxon>
        <taxon>Fungi</taxon>
        <taxon>Dikarya</taxon>
        <taxon>Ascomycota</taxon>
        <taxon>Pezizomycotina</taxon>
        <taxon>Sordariomycetes</taxon>
        <taxon>Hypocreomycetidae</taxon>
        <taxon>Hypocreales</taxon>
        <taxon>Nectriaceae</taxon>
        <taxon>Fusarium</taxon>
    </lineage>
</organism>
<dbReference type="OrthoDB" id="5058264at2759"/>